<gene>
    <name evidence="1" type="ORF">FQA47_013729</name>
</gene>
<comment type="caution">
    <text evidence="1">The sequence shown here is derived from an EMBL/GenBank/DDBJ whole genome shotgun (WGS) entry which is preliminary data.</text>
</comment>
<evidence type="ECO:0000313" key="2">
    <source>
        <dbReference type="Proteomes" id="UP000646548"/>
    </source>
</evidence>
<evidence type="ECO:0000313" key="1">
    <source>
        <dbReference type="EMBL" id="KAF6722455.1"/>
    </source>
</evidence>
<protein>
    <submittedName>
        <fullName evidence="1">Uncharacterized protein</fullName>
    </submittedName>
</protein>
<accession>A0A834C452</accession>
<organism evidence="1 2">
    <name type="scientific">Oryzias melastigma</name>
    <name type="common">Marine medaka</name>
    <dbReference type="NCBI Taxonomy" id="30732"/>
    <lineage>
        <taxon>Eukaryota</taxon>
        <taxon>Metazoa</taxon>
        <taxon>Chordata</taxon>
        <taxon>Craniata</taxon>
        <taxon>Vertebrata</taxon>
        <taxon>Euteleostomi</taxon>
        <taxon>Actinopterygii</taxon>
        <taxon>Neopterygii</taxon>
        <taxon>Teleostei</taxon>
        <taxon>Neoteleostei</taxon>
        <taxon>Acanthomorphata</taxon>
        <taxon>Ovalentaria</taxon>
        <taxon>Atherinomorphae</taxon>
        <taxon>Beloniformes</taxon>
        <taxon>Adrianichthyidae</taxon>
        <taxon>Oryziinae</taxon>
        <taxon>Oryzias</taxon>
    </lineage>
</organism>
<dbReference type="EMBL" id="WKFB01000454">
    <property type="protein sequence ID" value="KAF6722455.1"/>
    <property type="molecule type" value="Genomic_DNA"/>
</dbReference>
<dbReference type="AlphaFoldDB" id="A0A834C452"/>
<proteinExistence type="predicted"/>
<sequence length="148" mass="16335">MFVALTFPDLLSKHVGCQLRDELLLSFPGARGLFEKERVKRHDGDEGRDTSAANAGSQALHWTLFTSGRSSLSAGSVFISVPLVTVRSFLFVKVTFPPHLQEEGDSSLAERRVVDVRMMDLRGLANFGKRDQEEESGGGIWGFLLQPV</sequence>
<dbReference type="Proteomes" id="UP000646548">
    <property type="component" value="Unassembled WGS sequence"/>
</dbReference>
<reference evidence="1" key="1">
    <citation type="journal article" name="BMC Genomics">
        <title>Long-read sequencing and de novo genome assembly of marine medaka (Oryzias melastigma).</title>
        <authorList>
            <person name="Liang P."/>
            <person name="Saqib H.S.A."/>
            <person name="Ni X."/>
            <person name="Shen Y."/>
        </authorList>
    </citation>
    <scope>NUCLEOTIDE SEQUENCE</scope>
    <source>
        <strain evidence="1">Bigg-433</strain>
    </source>
</reference>
<name>A0A834C452_ORYME</name>